<dbReference type="AlphaFoldDB" id="A0A9Q4CM89"/>
<evidence type="ECO:0000259" key="2">
    <source>
        <dbReference type="PROSITE" id="PS50263"/>
    </source>
</evidence>
<dbReference type="CDD" id="cd07585">
    <property type="entry name" value="nitrilase_7"/>
    <property type="match status" value="1"/>
</dbReference>
<dbReference type="GO" id="GO:0016811">
    <property type="term" value="F:hydrolase activity, acting on carbon-nitrogen (but not peptide) bonds, in linear amides"/>
    <property type="evidence" value="ECO:0007669"/>
    <property type="project" value="TreeGrafter"/>
</dbReference>
<dbReference type="EMBL" id="JAPNMI010000001">
    <property type="protein sequence ID" value="MCY0788421.1"/>
    <property type="molecule type" value="Genomic_DNA"/>
</dbReference>
<dbReference type="InterPro" id="IPR050345">
    <property type="entry name" value="Aliph_Amidase/BUP"/>
</dbReference>
<dbReference type="SUPFAM" id="SSF56317">
    <property type="entry name" value="Carbon-nitrogen hydrolase"/>
    <property type="match status" value="1"/>
</dbReference>
<dbReference type="PANTHER" id="PTHR43674">
    <property type="entry name" value="NITRILASE C965.09-RELATED"/>
    <property type="match status" value="1"/>
</dbReference>
<reference evidence="3" key="1">
    <citation type="submission" date="2022-08" db="EMBL/GenBank/DDBJ databases">
        <authorList>
            <person name="Dale J.L."/>
        </authorList>
    </citation>
    <scope>NUCLEOTIDE SEQUENCE</scope>
    <source>
        <strain evidence="3">2022EL-00758</strain>
    </source>
</reference>
<evidence type="ECO:0000313" key="3">
    <source>
        <dbReference type="EMBL" id="MCY0788421.1"/>
    </source>
</evidence>
<sequence>MMMPVNTPSALRVATVQFQHRPGDKEYNLACIDQFIERARTEQVQILVLPEMCITGYWHVTKLPDEDVRALSEPLADSPSLRYLCTRARETGMIIGAGLIEDGGDGYCYNTYVACMPDGTYHAHRKLHAFEHPVIRSGNQYTVFDTPWGVKAAILICWDNNLTENPRACALMGADIILAPHQTGGTCSRSPYGMKPVLLTLWEERDKHPEALRAAFQGEHGRGWLMRWLPATAHDNGVFYLFSNGVGQDDDEVRTGNAMVIDPYGRIVAESQAVEDDMVVADLDLTLLPLSTGRRWITGRRPELYQILTQRQGYERDARTVRFSEDAVAVVPPELRPKG</sequence>
<dbReference type="Gene3D" id="3.60.110.10">
    <property type="entry name" value="Carbon-nitrogen hydrolase"/>
    <property type="match status" value="1"/>
</dbReference>
<feature type="domain" description="CN hydrolase" evidence="2">
    <location>
        <begin position="11"/>
        <end position="285"/>
    </location>
</feature>
<evidence type="ECO:0000313" key="4">
    <source>
        <dbReference type="Proteomes" id="UP001076655"/>
    </source>
</evidence>
<dbReference type="Pfam" id="PF00795">
    <property type="entry name" value="CN_hydrolase"/>
    <property type="match status" value="1"/>
</dbReference>
<dbReference type="InterPro" id="IPR003010">
    <property type="entry name" value="C-N_Hydrolase"/>
</dbReference>
<dbReference type="Proteomes" id="UP001076655">
    <property type="component" value="Unassembled WGS sequence"/>
</dbReference>
<comment type="caution">
    <text evidence="3">The sequence shown here is derived from an EMBL/GenBank/DDBJ whole genome shotgun (WGS) entry which is preliminary data.</text>
</comment>
<organism evidence="3 4">
    <name type="scientific">Morganella morganii</name>
    <name type="common">Proteus morganii</name>
    <dbReference type="NCBI Taxonomy" id="582"/>
    <lineage>
        <taxon>Bacteria</taxon>
        <taxon>Pseudomonadati</taxon>
        <taxon>Pseudomonadota</taxon>
        <taxon>Gammaproteobacteria</taxon>
        <taxon>Enterobacterales</taxon>
        <taxon>Morganellaceae</taxon>
        <taxon>Morganella</taxon>
    </lineage>
</organism>
<name>A0A9Q4CM89_MORMO</name>
<keyword evidence="1" id="KW-0378">Hydrolase</keyword>
<dbReference type="RefSeq" id="WP_267785135.1">
    <property type="nucleotide sequence ID" value="NZ_JAPNMI010000001.1"/>
</dbReference>
<gene>
    <name evidence="3" type="ORF">N0392_01785</name>
</gene>
<protein>
    <submittedName>
        <fullName evidence="3">Nitrilase family protein</fullName>
    </submittedName>
</protein>
<dbReference type="InterPro" id="IPR036526">
    <property type="entry name" value="C-N_Hydrolase_sf"/>
</dbReference>
<dbReference type="PROSITE" id="PS50263">
    <property type="entry name" value="CN_HYDROLASE"/>
    <property type="match status" value="1"/>
</dbReference>
<evidence type="ECO:0000256" key="1">
    <source>
        <dbReference type="ARBA" id="ARBA00022801"/>
    </source>
</evidence>
<proteinExistence type="predicted"/>
<dbReference type="PANTHER" id="PTHR43674:SF16">
    <property type="entry name" value="CARBON-NITROGEN FAMILY, PUTATIVE (AFU_ORTHOLOGUE AFUA_5G02350)-RELATED"/>
    <property type="match status" value="1"/>
</dbReference>
<accession>A0A9Q4CM89</accession>